<sequence>MIEQLFGSKTRVNLLYLLFGNPTKLYFVREMSRAINVQLNAVRREIANLEKIGLIHQVKKKPVSKADAYDFVDGDSNARAKFYALNTGSLLYPELKSLLQTAQVLKEREMIEDLKQKAGNIKLMILSGVFMQGAQSPTDILIVGQVKPQVLSKSVKNFEKRFGKSVRYTVMSEKEFEERKEIGDKFLYSILECNHLVVVDNY</sequence>
<evidence type="ECO:0008006" key="3">
    <source>
        <dbReference type="Google" id="ProtNLM"/>
    </source>
</evidence>
<organism evidence="1 2">
    <name type="scientific">Candidatus Magasanikbacteria bacterium CG10_big_fil_rev_8_21_14_0_10_40_10</name>
    <dbReference type="NCBI Taxonomy" id="1974648"/>
    <lineage>
        <taxon>Bacteria</taxon>
        <taxon>Candidatus Magasanikiibacteriota</taxon>
    </lineage>
</organism>
<dbReference type="InterPro" id="IPR036390">
    <property type="entry name" value="WH_DNA-bd_sf"/>
</dbReference>
<dbReference type="SUPFAM" id="SSF46785">
    <property type="entry name" value="Winged helix' DNA-binding domain"/>
    <property type="match status" value="1"/>
</dbReference>
<dbReference type="InterPro" id="IPR036388">
    <property type="entry name" value="WH-like_DNA-bd_sf"/>
</dbReference>
<name>A0A2M6W311_9BACT</name>
<comment type="caution">
    <text evidence="1">The sequence shown here is derived from an EMBL/GenBank/DDBJ whole genome shotgun (WGS) entry which is preliminary data.</text>
</comment>
<dbReference type="Gene3D" id="1.10.10.10">
    <property type="entry name" value="Winged helix-like DNA-binding domain superfamily/Winged helix DNA-binding domain"/>
    <property type="match status" value="1"/>
</dbReference>
<gene>
    <name evidence="1" type="ORF">COU31_04395</name>
</gene>
<dbReference type="AlphaFoldDB" id="A0A2M6W311"/>
<evidence type="ECO:0000313" key="1">
    <source>
        <dbReference type="EMBL" id="PIT87172.1"/>
    </source>
</evidence>
<reference evidence="2" key="1">
    <citation type="submission" date="2017-09" db="EMBL/GenBank/DDBJ databases">
        <title>Depth-based differentiation of microbial function through sediment-hosted aquifers and enrichment of novel symbionts in the deep terrestrial subsurface.</title>
        <authorList>
            <person name="Probst A.J."/>
            <person name="Ladd B."/>
            <person name="Jarett J.K."/>
            <person name="Geller-Mcgrath D.E."/>
            <person name="Sieber C.M.K."/>
            <person name="Emerson J.B."/>
            <person name="Anantharaman K."/>
            <person name="Thomas B.C."/>
            <person name="Malmstrom R."/>
            <person name="Stieglmeier M."/>
            <person name="Klingl A."/>
            <person name="Woyke T."/>
            <person name="Ryan C.M."/>
            <person name="Banfield J.F."/>
        </authorList>
    </citation>
    <scope>NUCLEOTIDE SEQUENCE [LARGE SCALE GENOMIC DNA]</scope>
</reference>
<dbReference type="EMBL" id="PFBX01000049">
    <property type="protein sequence ID" value="PIT87172.1"/>
    <property type="molecule type" value="Genomic_DNA"/>
</dbReference>
<proteinExistence type="predicted"/>
<accession>A0A2M6W311</accession>
<dbReference type="Proteomes" id="UP000231183">
    <property type="component" value="Unassembled WGS sequence"/>
</dbReference>
<evidence type="ECO:0000313" key="2">
    <source>
        <dbReference type="Proteomes" id="UP000231183"/>
    </source>
</evidence>
<protein>
    <recommendedName>
        <fullName evidence="3">HTH arsR-type domain-containing protein</fullName>
    </recommendedName>
</protein>